<dbReference type="OMA" id="MERVQYQ"/>
<dbReference type="InterPro" id="IPR011990">
    <property type="entry name" value="TPR-like_helical_dom_sf"/>
</dbReference>
<sequence>MERVQYSLERSLPQLKLLDEHAILSKEELRSVTSQRQDFEARLIRRQAEKADFVRYLDFESDLNSLIVLRARERAREAAERVRAGDEDARSRLLPRTFFAKQSASYSAQCVAIFERLVRKFRWDVDAWIRYLSWAKGRKMRVVAGRVYARALALHPSRPDLWLSAADYELNSHADTTAARALLQRGLRMNPLVDAQAEESRGLKRARTHSGARTAREPGALRWQLTDYEQDVLRLWVEYMRMELVFVERLRRRWRVLGLDSGDMPAAPASGSLDEAQRAAQSVAPEEPSDDDEEAAAAEAAVDADVPAADEVDEDAPAPHVAPVRPAAGLAVPAGHQQIMSGSIPLVVLEHAKSSLPPSVQLYLYVALLELFSAFPFMDSTVVQSRGQVLCLRTSKGVCGSGDRLRARLMQRVLDAMQAMQEAWDAAGTLAAYVMASVYPLYHSLSAAEPAPRDDQARPASQAEREWEDNAYLHGASQLCATYSPVLDGLYACAAVPETLRHDLTAAGPYGPWYLCRPVWFLLQVLSRRLVVCDEAGDEPAPGAPADAAWRPTPYLTMLMQSGDLPTLVQAAVTHFRTAEPTDDPRMLAFHTALQCLRTPSRSGIDEPNLLAYLERVSARQEAPLARHVPWIAVEGLARRLAANELSWSDVEALVDAHAADPRAWLLYERAARQGTTTASPLLFSWSDEAAEAPAHKAWLQMLERCTQAAHFQDDATAPAWGLLSAWMHTPVSEPIDLSYVSPTAARRALWREYLDWVQDAALAAPSERTREAAEWAWALYKEAVQKTGAVLASSKLVGAARDNAQALHDHVVARFLALSTSVPAPTAQGRAEGGRDAPLTYVLASSSASAACWLDLAQAAQVDAHASEPDAPLLARIAQLYKRAIDQAERERDLTMVTTAWLAYLGYLVRARRDMAGALRELPTATTRIRTLGGDEAVVAFEAAWRAAHAAQT</sequence>
<comment type="similarity">
    <text evidence="2">Belongs to the UTP6 family.</text>
</comment>
<dbReference type="SUPFAM" id="SSF48452">
    <property type="entry name" value="TPR-like"/>
    <property type="match status" value="1"/>
</dbReference>
<feature type="domain" description="U3 small nucleolar RNA-associated protein 6 N-terminal" evidence="7">
    <location>
        <begin position="8"/>
        <end position="76"/>
    </location>
</feature>
<evidence type="ECO:0000256" key="5">
    <source>
        <dbReference type="ARBA" id="ARBA00023242"/>
    </source>
</evidence>
<keyword evidence="5" id="KW-0539">Nucleus</keyword>
<keyword evidence="4" id="KW-0677">Repeat</keyword>
<dbReference type="InterPro" id="IPR003107">
    <property type="entry name" value="HAT"/>
</dbReference>
<evidence type="ECO:0000313" key="9">
    <source>
        <dbReference type="Proteomes" id="UP000186303"/>
    </source>
</evidence>
<evidence type="ECO:0000256" key="1">
    <source>
        <dbReference type="ARBA" id="ARBA00004604"/>
    </source>
</evidence>
<gene>
    <name evidence="8" type="ORF">MSYG_2157</name>
</gene>
<dbReference type="SMART" id="SM00386">
    <property type="entry name" value="HAT"/>
    <property type="match status" value="3"/>
</dbReference>
<dbReference type="PANTHER" id="PTHR23271:SF1">
    <property type="entry name" value="U3 SMALL NUCLEOLAR RNA-ASSOCIATED PROTEIN 6 HOMOLOG"/>
    <property type="match status" value="1"/>
</dbReference>
<evidence type="ECO:0000256" key="3">
    <source>
        <dbReference type="ARBA" id="ARBA00022552"/>
    </source>
</evidence>
<dbReference type="GO" id="GO:0000462">
    <property type="term" value="P:maturation of SSU-rRNA from tricistronic rRNA transcript (SSU-rRNA, 5.8S rRNA, LSU-rRNA)"/>
    <property type="evidence" value="ECO:0007669"/>
    <property type="project" value="InterPro"/>
</dbReference>
<organism evidence="8 9">
    <name type="scientific">Malassezia sympodialis (strain ATCC 42132)</name>
    <name type="common">Atopic eczema-associated yeast</name>
    <dbReference type="NCBI Taxonomy" id="1230383"/>
    <lineage>
        <taxon>Eukaryota</taxon>
        <taxon>Fungi</taxon>
        <taxon>Dikarya</taxon>
        <taxon>Basidiomycota</taxon>
        <taxon>Ustilaginomycotina</taxon>
        <taxon>Malasseziomycetes</taxon>
        <taxon>Malasseziales</taxon>
        <taxon>Malasseziaceae</taxon>
        <taxon>Malassezia</taxon>
    </lineage>
</organism>
<reference evidence="9" key="1">
    <citation type="journal article" date="2017" name="Nucleic Acids Res.">
        <title>Proteogenomics produces comprehensive and highly accurate protein-coding gene annotation in a complete genome assembly of Malassezia sympodialis.</title>
        <authorList>
            <person name="Zhu Y."/>
            <person name="Engstroem P.G."/>
            <person name="Tellgren-Roth C."/>
            <person name="Baudo C.D."/>
            <person name="Kennell J.C."/>
            <person name="Sun S."/>
            <person name="Billmyre R.B."/>
            <person name="Schroeder M.S."/>
            <person name="Andersson A."/>
            <person name="Holm T."/>
            <person name="Sigurgeirsson B."/>
            <person name="Wu G."/>
            <person name="Sankaranarayanan S.R."/>
            <person name="Siddharthan R."/>
            <person name="Sanyal K."/>
            <person name="Lundeberg J."/>
            <person name="Nystedt B."/>
            <person name="Boekhout T."/>
            <person name="Dawson T.L. Jr."/>
            <person name="Heitman J."/>
            <person name="Scheynius A."/>
            <person name="Lehtioe J."/>
        </authorList>
    </citation>
    <scope>NUCLEOTIDE SEQUENCE [LARGE SCALE GENOMIC DNA]</scope>
    <source>
        <strain evidence="9">ATCC 42132</strain>
    </source>
</reference>
<comment type="subcellular location">
    <subcellularLocation>
        <location evidence="1">Nucleus</location>
        <location evidence="1">Nucleolus</location>
    </subcellularLocation>
</comment>
<accession>A0A1M8A5U8</accession>
<dbReference type="Pfam" id="PF08640">
    <property type="entry name" value="U3_assoc_6"/>
    <property type="match status" value="1"/>
</dbReference>
<evidence type="ECO:0000259" key="7">
    <source>
        <dbReference type="Pfam" id="PF08640"/>
    </source>
</evidence>
<protein>
    <submittedName>
        <fullName evidence="8">Similar to S.cerevisiae protein UTP6 (Nucleolar protein)</fullName>
    </submittedName>
</protein>
<dbReference type="GO" id="GO:0032040">
    <property type="term" value="C:small-subunit processome"/>
    <property type="evidence" value="ECO:0007669"/>
    <property type="project" value="TreeGrafter"/>
</dbReference>
<dbReference type="GO" id="GO:0030515">
    <property type="term" value="F:snoRNA binding"/>
    <property type="evidence" value="ECO:0007669"/>
    <property type="project" value="InterPro"/>
</dbReference>
<dbReference type="OrthoDB" id="28112at2759"/>
<dbReference type="STRING" id="1230383.A0A1M8A5U8"/>
<evidence type="ECO:0000256" key="4">
    <source>
        <dbReference type="ARBA" id="ARBA00022737"/>
    </source>
</evidence>
<dbReference type="VEuPathDB" id="FungiDB:MSYG_2157"/>
<proteinExistence type="inferred from homology"/>
<evidence type="ECO:0000256" key="2">
    <source>
        <dbReference type="ARBA" id="ARBA00010734"/>
    </source>
</evidence>
<dbReference type="InterPro" id="IPR055347">
    <property type="entry name" value="UTP6_N"/>
</dbReference>
<dbReference type="EMBL" id="LT671823">
    <property type="protein sequence ID" value="SHO77815.1"/>
    <property type="molecule type" value="Genomic_DNA"/>
</dbReference>
<keyword evidence="3" id="KW-0698">rRNA processing</keyword>
<keyword evidence="9" id="KW-1185">Reference proteome</keyword>
<dbReference type="PANTHER" id="PTHR23271">
    <property type="entry name" value="HEPATOCELLULAR CARCINOMA-ASSOCIATED ANTIGEN 66"/>
    <property type="match status" value="1"/>
</dbReference>
<evidence type="ECO:0000256" key="6">
    <source>
        <dbReference type="SAM" id="MobiDB-lite"/>
    </source>
</evidence>
<feature type="compositionally biased region" description="Acidic residues" evidence="6">
    <location>
        <begin position="287"/>
        <end position="296"/>
    </location>
</feature>
<dbReference type="InterPro" id="IPR013949">
    <property type="entry name" value="Utp6"/>
</dbReference>
<evidence type="ECO:0000313" key="8">
    <source>
        <dbReference type="EMBL" id="SHO77815.1"/>
    </source>
</evidence>
<name>A0A1M8A5U8_MALS4</name>
<dbReference type="GO" id="GO:0034388">
    <property type="term" value="C:Pwp2p-containing subcomplex of 90S preribosome"/>
    <property type="evidence" value="ECO:0007669"/>
    <property type="project" value="TreeGrafter"/>
</dbReference>
<dbReference type="Gene3D" id="1.25.40.10">
    <property type="entry name" value="Tetratricopeptide repeat domain"/>
    <property type="match status" value="1"/>
</dbReference>
<dbReference type="Proteomes" id="UP000186303">
    <property type="component" value="Chromosome 3"/>
</dbReference>
<feature type="region of interest" description="Disordered" evidence="6">
    <location>
        <begin position="264"/>
        <end position="302"/>
    </location>
</feature>
<dbReference type="AlphaFoldDB" id="A0A1M8A5U8"/>